<keyword evidence="1" id="KW-0805">Transcription regulation</keyword>
<evidence type="ECO:0000256" key="4">
    <source>
        <dbReference type="SAM" id="MobiDB-lite"/>
    </source>
</evidence>
<keyword evidence="7" id="KW-1185">Reference proteome</keyword>
<dbReference type="Gene3D" id="1.10.10.10">
    <property type="entry name" value="Winged helix-like DNA-binding domain superfamily/Winged helix DNA-binding domain"/>
    <property type="match status" value="1"/>
</dbReference>
<protein>
    <submittedName>
        <fullName evidence="6">LuxR family transcriptional regulator</fullName>
    </submittedName>
</protein>
<dbReference type="SUPFAM" id="SSF55781">
    <property type="entry name" value="GAF domain-like"/>
    <property type="match status" value="1"/>
</dbReference>
<dbReference type="InterPro" id="IPR036388">
    <property type="entry name" value="WH-like_DNA-bd_sf"/>
</dbReference>
<accession>A0A2T4UK28</accession>
<dbReference type="GO" id="GO:0006355">
    <property type="term" value="P:regulation of DNA-templated transcription"/>
    <property type="evidence" value="ECO:0007669"/>
    <property type="project" value="InterPro"/>
</dbReference>
<dbReference type="SUPFAM" id="SSF46894">
    <property type="entry name" value="C-terminal effector domain of the bipartite response regulators"/>
    <property type="match status" value="1"/>
</dbReference>
<dbReference type="PROSITE" id="PS50043">
    <property type="entry name" value="HTH_LUXR_2"/>
    <property type="match status" value="1"/>
</dbReference>
<dbReference type="Pfam" id="PF13185">
    <property type="entry name" value="GAF_2"/>
    <property type="match status" value="1"/>
</dbReference>
<evidence type="ECO:0000313" key="7">
    <source>
        <dbReference type="Proteomes" id="UP000240739"/>
    </source>
</evidence>
<dbReference type="CDD" id="cd06170">
    <property type="entry name" value="LuxR_C_like"/>
    <property type="match status" value="1"/>
</dbReference>
<dbReference type="PANTHER" id="PTHR44688:SF16">
    <property type="entry name" value="DNA-BINDING TRANSCRIPTIONAL ACTIVATOR DEVR_DOSR"/>
    <property type="match status" value="1"/>
</dbReference>
<evidence type="ECO:0000259" key="5">
    <source>
        <dbReference type="PROSITE" id="PS50043"/>
    </source>
</evidence>
<dbReference type="SMART" id="SM00065">
    <property type="entry name" value="GAF"/>
    <property type="match status" value="1"/>
</dbReference>
<dbReference type="PRINTS" id="PR00038">
    <property type="entry name" value="HTHLUXR"/>
</dbReference>
<keyword evidence="2" id="KW-0238">DNA-binding</keyword>
<sequence>MPTLDNWTPKGPPIADQGIRERLAALLDRAVALLPAVAEEPPAFPRDIDDALSTLDALIALVRELPTEVAERGDLLGDLREIHGDLREHRVLRRYDAMAGIQRALSRLRGITSPDEMLQRVPEELCRGLGFDRAIISRVEDSMWIPVKVHINGDEAWAKRILEAASEPQPLDHMLIESEMARRRAPLLVRDVQESEHVHQPIASVSDSRSYVAAPIMPEGHVIGFFHADYYLSQRHADEIDKDVLFAFAEAFGYVFLRAVLASRLKAQGDQVRAMAASLEAVIDEIRESEVRMTGESHPAPEGGPRLAPPSPGDHRLHSLLTARELEVLSLLAAGETNAAIGTRLVISEGTVKSHVKHILRKLRAANRAEAVSKYMRLSGRAA</sequence>
<dbReference type="RefSeq" id="WP_107568233.1">
    <property type="nucleotide sequence ID" value="NZ_PYYB01000001.1"/>
</dbReference>
<comment type="caution">
    <text evidence="6">The sequence shown here is derived from an EMBL/GenBank/DDBJ whole genome shotgun (WGS) entry which is preliminary data.</text>
</comment>
<dbReference type="PROSITE" id="PS00622">
    <property type="entry name" value="HTH_LUXR_1"/>
    <property type="match status" value="1"/>
</dbReference>
<evidence type="ECO:0000256" key="2">
    <source>
        <dbReference type="ARBA" id="ARBA00023125"/>
    </source>
</evidence>
<organism evidence="6 7">
    <name type="scientific">Paraconexibacter algicola</name>
    <dbReference type="NCBI Taxonomy" id="2133960"/>
    <lineage>
        <taxon>Bacteria</taxon>
        <taxon>Bacillati</taxon>
        <taxon>Actinomycetota</taxon>
        <taxon>Thermoleophilia</taxon>
        <taxon>Solirubrobacterales</taxon>
        <taxon>Paraconexibacteraceae</taxon>
        <taxon>Paraconexibacter</taxon>
    </lineage>
</organism>
<dbReference type="GO" id="GO:0003677">
    <property type="term" value="F:DNA binding"/>
    <property type="evidence" value="ECO:0007669"/>
    <property type="project" value="UniProtKB-KW"/>
</dbReference>
<dbReference type="AlphaFoldDB" id="A0A2T4UK28"/>
<dbReference type="EMBL" id="PYYB01000001">
    <property type="protein sequence ID" value="PTL59590.1"/>
    <property type="molecule type" value="Genomic_DNA"/>
</dbReference>
<reference evidence="6 7" key="1">
    <citation type="submission" date="2018-03" db="EMBL/GenBank/DDBJ databases">
        <title>Aquarubrobacter algicola gen. nov., sp. nov., a novel actinobacterium isolated from shallow eutrophic lake during the end of cyanobacterial harmful algal blooms.</title>
        <authorList>
            <person name="Chun S.J."/>
        </authorList>
    </citation>
    <scope>NUCLEOTIDE SEQUENCE [LARGE SCALE GENOMIC DNA]</scope>
    <source>
        <strain evidence="6 7">Seoho-28</strain>
    </source>
</reference>
<dbReference type="PANTHER" id="PTHR44688">
    <property type="entry name" value="DNA-BINDING TRANSCRIPTIONAL ACTIVATOR DEVR_DOSR"/>
    <property type="match status" value="1"/>
</dbReference>
<evidence type="ECO:0000313" key="6">
    <source>
        <dbReference type="EMBL" id="PTL59590.1"/>
    </source>
</evidence>
<gene>
    <name evidence="6" type="ORF">C7Y72_07975</name>
</gene>
<dbReference type="InterPro" id="IPR003018">
    <property type="entry name" value="GAF"/>
</dbReference>
<dbReference type="InterPro" id="IPR029016">
    <property type="entry name" value="GAF-like_dom_sf"/>
</dbReference>
<evidence type="ECO:0000256" key="1">
    <source>
        <dbReference type="ARBA" id="ARBA00023015"/>
    </source>
</evidence>
<feature type="region of interest" description="Disordered" evidence="4">
    <location>
        <begin position="293"/>
        <end position="315"/>
    </location>
</feature>
<dbReference type="InterPro" id="IPR016032">
    <property type="entry name" value="Sig_transdc_resp-reg_C-effctor"/>
</dbReference>
<dbReference type="Pfam" id="PF00196">
    <property type="entry name" value="GerE"/>
    <property type="match status" value="1"/>
</dbReference>
<name>A0A2T4UK28_9ACTN</name>
<dbReference type="Proteomes" id="UP000240739">
    <property type="component" value="Unassembled WGS sequence"/>
</dbReference>
<feature type="domain" description="HTH luxR-type" evidence="5">
    <location>
        <begin position="314"/>
        <end position="379"/>
    </location>
</feature>
<proteinExistence type="predicted"/>
<dbReference type="Gene3D" id="3.30.450.40">
    <property type="match status" value="1"/>
</dbReference>
<dbReference type="InterPro" id="IPR000792">
    <property type="entry name" value="Tscrpt_reg_LuxR_C"/>
</dbReference>
<dbReference type="SMART" id="SM00421">
    <property type="entry name" value="HTH_LUXR"/>
    <property type="match status" value="1"/>
</dbReference>
<evidence type="ECO:0000256" key="3">
    <source>
        <dbReference type="ARBA" id="ARBA00023163"/>
    </source>
</evidence>
<dbReference type="OrthoDB" id="161302at2"/>
<keyword evidence="3" id="KW-0804">Transcription</keyword>